<evidence type="ECO:0000256" key="1">
    <source>
        <dbReference type="SAM" id="SignalP"/>
    </source>
</evidence>
<dbReference type="InterPro" id="IPR015943">
    <property type="entry name" value="WD40/YVTN_repeat-like_dom_sf"/>
</dbReference>
<accession>A0ABT5QXW5</accession>
<organism evidence="2 3">
    <name type="scientific">Enterovibrio gelatinilyticus</name>
    <dbReference type="NCBI Taxonomy" id="2899819"/>
    <lineage>
        <taxon>Bacteria</taxon>
        <taxon>Pseudomonadati</taxon>
        <taxon>Pseudomonadota</taxon>
        <taxon>Gammaproteobacteria</taxon>
        <taxon>Vibrionales</taxon>
        <taxon>Vibrionaceae</taxon>
        <taxon>Enterovibrio</taxon>
    </lineage>
</organism>
<reference evidence="2" key="1">
    <citation type="submission" date="2021-12" db="EMBL/GenBank/DDBJ databases">
        <title>Enterovibrio ZSDZ35 sp. nov. and Enterovibrio ZSDZ42 sp. nov., isolated from coastal seawater in Qingdao.</title>
        <authorList>
            <person name="Zhang P."/>
        </authorList>
    </citation>
    <scope>NUCLEOTIDE SEQUENCE</scope>
    <source>
        <strain evidence="2">ZSDZ42</strain>
    </source>
</reference>
<dbReference type="SUPFAM" id="SSF101898">
    <property type="entry name" value="NHL repeat"/>
    <property type="match status" value="1"/>
</dbReference>
<proteinExistence type="predicted"/>
<dbReference type="RefSeq" id="WP_274163714.1">
    <property type="nucleotide sequence ID" value="NZ_JAJUBC010000006.1"/>
</dbReference>
<sequence length="854" mass="96397">MKKHALTALIAGLIVSTTSIAAPQQEYQDEMDLMFQQMRARVLELREYASDDGNVILENGKRYIMVDGRRFEIDAMNYLNFDLPFPYHNEDAIRHVFSFFDNDWLLMEYGRGVNAVHRLYGNYEAPVGQGCQLAYQPYSTGAHFDPKSVFVKETESCALEENESHEQLAYLGKAQKLDFATFGYESESDFAPESVAVSNGKVYVGNTHSGFSHIVRYDLKTQQALAPITGFTFNGTQESYRVVSDVTEHNGRLYVASLSSNRVDIYDTRDDSIIMSLGTGQWGGNTFDKNLTHPSAVAANNDYVFVADITGKISVYLQSDVTTENHKRTTKHAFLSLPDSNSIWSNVKLEVVGNELIASFDNSKTYVFDITHIEASDVLVDAEKVFNRTSRRNVYESANGDIFVGTSQGQIEQFSAGSLEFGENGVVSPTVHEFRTYLNAQTNAEESTSASFDLAVENDTLAMLQGRTVLLSEINKLDVYVDKYPSWEQPVDFDLYAPEVVKTPLLFDGESWESLTQNHSVRVDRLLSGKQHLDGLEIISYVAQRTQDLTVEARIGKNTPWIKLGSLVDLDPFSSFKLDHTFEDSYNYPTVSGEQSVVVMGFNELDYLPKDLIDIRLTSKTDEFVKKITDFKSKWRLHFGTYGSGENPGNWGMITPPYAREWMIIMANYAYVMNSPEFEHLWFNYKASIGQGQEEFFGNAGPIDGPGGNFTPADYERYYQAFMDRSSLRLGVSTIGGGLGGGNVLGIDTWFYYAHYYNSGIGVVGHEFGHHWGSHDSSFANEARGLQRMTHDIHQMMIRQQNLPYLDDEINAFYKSPQDQLHNSVAEHLRKPRPVDNVNVVERYFQENALPLKL</sequence>
<dbReference type="EMBL" id="JAJUBC010000006">
    <property type="protein sequence ID" value="MDD1792834.1"/>
    <property type="molecule type" value="Genomic_DNA"/>
</dbReference>
<gene>
    <name evidence="2" type="ORF">LRP50_06820</name>
</gene>
<evidence type="ECO:0000313" key="2">
    <source>
        <dbReference type="EMBL" id="MDD1792834.1"/>
    </source>
</evidence>
<feature type="signal peptide" evidence="1">
    <location>
        <begin position="1"/>
        <end position="21"/>
    </location>
</feature>
<feature type="chain" id="PRO_5047255883" description="Beta-propeller fold lactonase family protein" evidence="1">
    <location>
        <begin position="22"/>
        <end position="854"/>
    </location>
</feature>
<evidence type="ECO:0008006" key="4">
    <source>
        <dbReference type="Google" id="ProtNLM"/>
    </source>
</evidence>
<name>A0ABT5QXW5_9GAMM</name>
<protein>
    <recommendedName>
        <fullName evidence="4">Beta-propeller fold lactonase family protein</fullName>
    </recommendedName>
</protein>
<keyword evidence="3" id="KW-1185">Reference proteome</keyword>
<comment type="caution">
    <text evidence="2">The sequence shown here is derived from an EMBL/GenBank/DDBJ whole genome shotgun (WGS) entry which is preliminary data.</text>
</comment>
<dbReference type="Proteomes" id="UP001149400">
    <property type="component" value="Unassembled WGS sequence"/>
</dbReference>
<evidence type="ECO:0000313" key="3">
    <source>
        <dbReference type="Proteomes" id="UP001149400"/>
    </source>
</evidence>
<dbReference type="Gene3D" id="2.130.10.10">
    <property type="entry name" value="YVTN repeat-like/Quinoprotein amine dehydrogenase"/>
    <property type="match status" value="1"/>
</dbReference>
<keyword evidence="1" id="KW-0732">Signal</keyword>